<dbReference type="AlphaFoldDB" id="A0A5B2WII6"/>
<proteinExistence type="predicted"/>
<reference evidence="2 3" key="2">
    <citation type="submission" date="2019-09" db="EMBL/GenBank/DDBJ databases">
        <authorList>
            <person name="Jin C."/>
        </authorList>
    </citation>
    <scope>NUCLEOTIDE SEQUENCE [LARGE SCALE GENOMIC DNA]</scope>
    <source>
        <strain evidence="2 3">AN110305</strain>
    </source>
</reference>
<evidence type="ECO:0000256" key="1">
    <source>
        <dbReference type="SAM" id="MobiDB-lite"/>
    </source>
</evidence>
<dbReference type="Proteomes" id="UP000323454">
    <property type="component" value="Unassembled WGS sequence"/>
</dbReference>
<dbReference type="RefSeq" id="WP_149854886.1">
    <property type="nucleotide sequence ID" value="NZ_VUOB01000091.1"/>
</dbReference>
<sequence length="112" mass="12188">MRAAADRYGFIVIHPSATRIGNCFDASSPQSLTHNGSSDPAGTLSMVDHVEQHNNAWTRTRYADAPGSTHVEAYSIAGVGHSLPLSGTARLRDPLLRPRQQRRRQPGRLSGQ</sequence>
<feature type="region of interest" description="Disordered" evidence="1">
    <location>
        <begin position="81"/>
        <end position="112"/>
    </location>
</feature>
<protein>
    <submittedName>
        <fullName evidence="2">Uncharacterized protein</fullName>
    </submittedName>
</protein>
<evidence type="ECO:0000313" key="3">
    <source>
        <dbReference type="Proteomes" id="UP000323454"/>
    </source>
</evidence>
<dbReference type="OrthoDB" id="9767239at2"/>
<gene>
    <name evidence="2" type="ORF">F0L68_38625</name>
</gene>
<organism evidence="2 3">
    <name type="scientific">Solihabitans fulvus</name>
    <dbReference type="NCBI Taxonomy" id="1892852"/>
    <lineage>
        <taxon>Bacteria</taxon>
        <taxon>Bacillati</taxon>
        <taxon>Actinomycetota</taxon>
        <taxon>Actinomycetes</taxon>
        <taxon>Pseudonocardiales</taxon>
        <taxon>Pseudonocardiaceae</taxon>
        <taxon>Solihabitans</taxon>
    </lineage>
</organism>
<accession>A0A5B2WII6</accession>
<keyword evidence="3" id="KW-1185">Reference proteome</keyword>
<evidence type="ECO:0000313" key="2">
    <source>
        <dbReference type="EMBL" id="KAA2250728.1"/>
    </source>
</evidence>
<comment type="caution">
    <text evidence="2">The sequence shown here is derived from an EMBL/GenBank/DDBJ whole genome shotgun (WGS) entry which is preliminary data.</text>
</comment>
<dbReference type="EMBL" id="VUOB01000091">
    <property type="protein sequence ID" value="KAA2250728.1"/>
    <property type="molecule type" value="Genomic_DNA"/>
</dbReference>
<reference evidence="2 3" key="1">
    <citation type="submission" date="2019-09" db="EMBL/GenBank/DDBJ databases">
        <title>Goodfellowia gen. nov., a new genus of the Pseudonocardineae related to Actinoalloteichus, containing Goodfellowia coeruleoviolacea gen. nov., comb. nov. gen. nov., comb. nov.</title>
        <authorList>
            <person name="Labeda D."/>
        </authorList>
    </citation>
    <scope>NUCLEOTIDE SEQUENCE [LARGE SCALE GENOMIC DNA]</scope>
    <source>
        <strain evidence="2 3">AN110305</strain>
    </source>
</reference>
<name>A0A5B2WII6_9PSEU</name>